<evidence type="ECO:0000313" key="1">
    <source>
        <dbReference type="EMBL" id="SDC50769.1"/>
    </source>
</evidence>
<dbReference type="KEGG" id="pmad:BAY61_06775"/>
<dbReference type="InterPro" id="IPR037523">
    <property type="entry name" value="VOC_core"/>
</dbReference>
<dbReference type="EMBL" id="FMZE01000002">
    <property type="protein sequence ID" value="SDC50769.1"/>
    <property type="molecule type" value="Genomic_DNA"/>
</dbReference>
<sequence length="264" mass="28707">MGARLRQVALIADDLDTTVARLRAVLGLDVCLTTADEIELWGTDLIDRFGIGNAVFAAGDTFLEVISPSDQETPAARYLRNRGGDSGYMVLLQTDDLAAVDVRARELGVRTVWESPLPGIRGRHFDPRDTGGSLLSLEQPDDPAEWPWAGPAWRARSNPDVELAGVEVECGEPERVAARWAELIGTTVTRRDDGVAAVELARGRVSFLPASGRGEGVCGIEVRCRDRDAVPRRARELGLRVEDSDDSAVWLCGIAIRQAPVREP</sequence>
<evidence type="ECO:0000313" key="2">
    <source>
        <dbReference type="Proteomes" id="UP000199494"/>
    </source>
</evidence>
<dbReference type="Proteomes" id="UP000199494">
    <property type="component" value="Unassembled WGS sequence"/>
</dbReference>
<dbReference type="Pfam" id="PF13468">
    <property type="entry name" value="Glyoxalase_3"/>
    <property type="match status" value="1"/>
</dbReference>
<proteinExistence type="predicted"/>
<dbReference type="InterPro" id="IPR029068">
    <property type="entry name" value="Glyas_Bleomycin-R_OHBP_Dase"/>
</dbReference>
<reference evidence="1 2" key="1">
    <citation type="submission" date="2016-10" db="EMBL/GenBank/DDBJ databases">
        <authorList>
            <person name="de Groot N.N."/>
        </authorList>
    </citation>
    <scope>NUCLEOTIDE SEQUENCE [LARGE SCALE GENOMIC DNA]</scope>
    <source>
        <strain evidence="1 2">CGMCC 4.5506</strain>
    </source>
</reference>
<organism evidence="1 2">
    <name type="scientific">Prauserella marina</name>
    <dbReference type="NCBI Taxonomy" id="530584"/>
    <lineage>
        <taxon>Bacteria</taxon>
        <taxon>Bacillati</taxon>
        <taxon>Actinomycetota</taxon>
        <taxon>Actinomycetes</taxon>
        <taxon>Pseudonocardiales</taxon>
        <taxon>Pseudonocardiaceae</taxon>
        <taxon>Prauserella</taxon>
    </lineage>
</organism>
<keyword evidence="2" id="KW-1185">Reference proteome</keyword>
<dbReference type="InterPro" id="IPR025870">
    <property type="entry name" value="Glyoxalase-like_dom"/>
</dbReference>
<dbReference type="SUPFAM" id="SSF54593">
    <property type="entry name" value="Glyoxalase/Bleomycin resistance protein/Dihydroxybiphenyl dioxygenase"/>
    <property type="match status" value="1"/>
</dbReference>
<name>A0A222VLC3_9PSEU</name>
<dbReference type="RefSeq" id="WP_091799949.1">
    <property type="nucleotide sequence ID" value="NZ_CP016353.1"/>
</dbReference>
<dbReference type="OrthoDB" id="7054074at2"/>
<dbReference type="AlphaFoldDB" id="A0A222VLC3"/>
<gene>
    <name evidence="1" type="ORF">SAMN05421630_102361</name>
</gene>
<dbReference type="Gene3D" id="3.10.180.10">
    <property type="entry name" value="2,3-Dihydroxybiphenyl 1,2-Dioxygenase, domain 1"/>
    <property type="match status" value="2"/>
</dbReference>
<dbReference type="STRING" id="530584.SAMN05421630_102361"/>
<dbReference type="PROSITE" id="PS51819">
    <property type="entry name" value="VOC"/>
    <property type="match status" value="1"/>
</dbReference>
<accession>A0A222VLC3</accession>
<protein>
    <submittedName>
        <fullName evidence="1">Glyoxalase-like domain-containing protein</fullName>
    </submittedName>
</protein>